<gene>
    <name evidence="2" type="ORF">SAMN05421819_2666</name>
</gene>
<accession>A0A1H5ZHK3</accession>
<keyword evidence="1" id="KW-0732">Signal</keyword>
<proteinExistence type="predicted"/>
<organism evidence="2 3">
    <name type="scientific">Bryocella elongata</name>
    <dbReference type="NCBI Taxonomy" id="863522"/>
    <lineage>
        <taxon>Bacteria</taxon>
        <taxon>Pseudomonadati</taxon>
        <taxon>Acidobacteriota</taxon>
        <taxon>Terriglobia</taxon>
        <taxon>Terriglobales</taxon>
        <taxon>Acidobacteriaceae</taxon>
        <taxon>Bryocella</taxon>
    </lineage>
</organism>
<evidence type="ECO:0000313" key="3">
    <source>
        <dbReference type="Proteomes" id="UP000236728"/>
    </source>
</evidence>
<dbReference type="OrthoDB" id="116185at2"/>
<dbReference type="RefSeq" id="WP_146072142.1">
    <property type="nucleotide sequence ID" value="NZ_FNVA01000004.1"/>
</dbReference>
<protein>
    <submittedName>
        <fullName evidence="2">Uncharacterized protein</fullName>
    </submittedName>
</protein>
<feature type="signal peptide" evidence="1">
    <location>
        <begin position="1"/>
        <end position="24"/>
    </location>
</feature>
<name>A0A1H5ZHK3_9BACT</name>
<keyword evidence="3" id="KW-1185">Reference proteome</keyword>
<dbReference type="Proteomes" id="UP000236728">
    <property type="component" value="Unassembled WGS sequence"/>
</dbReference>
<sequence length="246" mass="26047">MRTSKARFTTWLMLSVGAVLPASSATPPSVKAGAGACSQVRVEAQVTAGHSFEQVFAQGQGGGLKLVVQALASGWIVRVVPSSGPWGEHDRAELATPPYLSPNPLLITTDFAFRAQDAVAWNPRHFRYAASDGDYRKMLELYPRVMSNDAAAMSELAKLSTDQPEGEVRILDAMLAPGTADQWRMAAAVASHLESTPHEVAQGAASSKLGSLVSAHLRITMEVPRGLTVSKGLATIKIPCVSQPTG</sequence>
<feature type="chain" id="PRO_5009291613" evidence="1">
    <location>
        <begin position="25"/>
        <end position="246"/>
    </location>
</feature>
<dbReference type="AlphaFoldDB" id="A0A1H5ZHK3"/>
<dbReference type="EMBL" id="FNVA01000004">
    <property type="protein sequence ID" value="SEG35939.1"/>
    <property type="molecule type" value="Genomic_DNA"/>
</dbReference>
<evidence type="ECO:0000313" key="2">
    <source>
        <dbReference type="EMBL" id="SEG35939.1"/>
    </source>
</evidence>
<evidence type="ECO:0000256" key="1">
    <source>
        <dbReference type="SAM" id="SignalP"/>
    </source>
</evidence>
<reference evidence="2 3" key="1">
    <citation type="submission" date="2016-10" db="EMBL/GenBank/DDBJ databases">
        <authorList>
            <person name="de Groot N.N."/>
        </authorList>
    </citation>
    <scope>NUCLEOTIDE SEQUENCE [LARGE SCALE GENOMIC DNA]</scope>
    <source>
        <strain evidence="2 3">DSM 22489</strain>
    </source>
</reference>